<dbReference type="InterPro" id="IPR015914">
    <property type="entry name" value="PAPs_N"/>
</dbReference>
<dbReference type="Gene3D" id="3.60.21.10">
    <property type="match status" value="1"/>
</dbReference>
<gene>
    <name evidence="4" type="ORF">SAMN05444143_11126</name>
</gene>
<dbReference type="eggNOG" id="COG3540">
    <property type="taxonomic scope" value="Bacteria"/>
</dbReference>
<evidence type="ECO:0000256" key="1">
    <source>
        <dbReference type="ARBA" id="ARBA00022729"/>
    </source>
</evidence>
<keyword evidence="5" id="KW-1185">Reference proteome</keyword>
<dbReference type="Pfam" id="PF00149">
    <property type="entry name" value="Metallophos"/>
    <property type="match status" value="1"/>
</dbReference>
<evidence type="ECO:0000313" key="4">
    <source>
        <dbReference type="EMBL" id="SFN34965.1"/>
    </source>
</evidence>
<dbReference type="AlphaFoldDB" id="A0A1I4YAE5"/>
<dbReference type="PANTHER" id="PTHR22953">
    <property type="entry name" value="ACID PHOSPHATASE RELATED"/>
    <property type="match status" value="1"/>
</dbReference>
<accession>A0A1I4YAE5</accession>
<feature type="domain" description="Calcineurin-like phosphoesterase" evidence="2">
    <location>
        <begin position="100"/>
        <end position="305"/>
    </location>
</feature>
<dbReference type="InterPro" id="IPR004843">
    <property type="entry name" value="Calcineurin-like_PHP"/>
</dbReference>
<dbReference type="Proteomes" id="UP000182961">
    <property type="component" value="Unassembled WGS sequence"/>
</dbReference>
<dbReference type="InterPro" id="IPR029052">
    <property type="entry name" value="Metallo-depent_PP-like"/>
</dbReference>
<proteinExistence type="predicted"/>
<dbReference type="InterPro" id="IPR039331">
    <property type="entry name" value="PAPs-like"/>
</dbReference>
<feature type="domain" description="Purple acid phosphatase N-terminal" evidence="3">
    <location>
        <begin position="9"/>
        <end position="89"/>
    </location>
</feature>
<evidence type="ECO:0000259" key="3">
    <source>
        <dbReference type="Pfam" id="PF16656"/>
    </source>
</evidence>
<dbReference type="SUPFAM" id="SSF56300">
    <property type="entry name" value="Metallo-dependent phosphatases"/>
    <property type="match status" value="1"/>
</dbReference>
<reference evidence="5" key="1">
    <citation type="submission" date="2016-10" db="EMBL/GenBank/DDBJ databases">
        <authorList>
            <person name="Varghese N."/>
            <person name="Submissions S."/>
        </authorList>
    </citation>
    <scope>NUCLEOTIDE SEQUENCE [LARGE SCALE GENOMIC DNA]</scope>
    <source>
        <strain evidence="5">DSM 4002</strain>
    </source>
</reference>
<dbReference type="Pfam" id="PF16656">
    <property type="entry name" value="Pur_ac_phosph_N"/>
    <property type="match status" value="1"/>
</dbReference>
<dbReference type="GO" id="GO:0046872">
    <property type="term" value="F:metal ion binding"/>
    <property type="evidence" value="ECO:0007669"/>
    <property type="project" value="InterPro"/>
</dbReference>
<organism evidence="4 5">
    <name type="scientific">Flavobacterium succinicans</name>
    <dbReference type="NCBI Taxonomy" id="29536"/>
    <lineage>
        <taxon>Bacteria</taxon>
        <taxon>Pseudomonadati</taxon>
        <taxon>Bacteroidota</taxon>
        <taxon>Flavobacteriia</taxon>
        <taxon>Flavobacteriales</taxon>
        <taxon>Flavobacteriaceae</taxon>
        <taxon>Flavobacterium</taxon>
    </lineage>
</organism>
<protein>
    <submittedName>
        <fullName evidence="4">Calcineurin-like phosphoesterase</fullName>
    </submittedName>
</protein>
<dbReference type="EMBL" id="FOUT01000011">
    <property type="protein sequence ID" value="SFN34965.1"/>
    <property type="molecule type" value="Genomic_DNA"/>
</dbReference>
<sequence length="512" mass="58982">MNNYTVPYLQAPDSNSILISWITNDENTPQVDYGFEKDDLSNTACGTSKTMEKDHIVHHVKLNDLLPDTRYFYRTKSGTTYSEIYSFKTQVDPSKFLQKLRFIVIGDHQRFDDAYPNLVANAVTKALEKWNGNTIEETVHFVINLGDQVHNGGELSHYAIHHFYKSSELSTKVPFVTVLGNHEYYGDSEAKNYFAHFDYSHLKYNNIQAAKAINGTEYYAFKIAKALFIHLNSNSNSENQTQFVSKIIHEADSDKNIEWVFASAHHPPKAEQLKKDGNDYINNEILPILQSSAKTCVYFAGHAHLYARGASRNHRIHEIINGGASWDQYWTDAPEAVTLYEDVQKTIEAHVFQLVELDFETQQLKVNTYSTGNAQLNKPLYLLDSFYKKQKENRPNTPFIKSFDDKIKLPFTFECSKYTGSEPFNSSEFQILKTVKKEEVIVLSKKRDYEKWFGSSGFPDYTPINIYESSSILELTVNDNELATGAYKIRVRYRDQNLSWSEWSETVTFTIE</sequence>
<dbReference type="Gene3D" id="2.60.40.380">
    <property type="entry name" value="Purple acid phosphatase-like, N-terminal"/>
    <property type="match status" value="1"/>
</dbReference>
<dbReference type="GO" id="GO:0003993">
    <property type="term" value="F:acid phosphatase activity"/>
    <property type="evidence" value="ECO:0007669"/>
    <property type="project" value="InterPro"/>
</dbReference>
<dbReference type="eggNOG" id="COG1409">
    <property type="taxonomic scope" value="Bacteria"/>
</dbReference>
<dbReference type="InterPro" id="IPR008963">
    <property type="entry name" value="Purple_acid_Pase-like_N"/>
</dbReference>
<evidence type="ECO:0000313" key="5">
    <source>
        <dbReference type="Proteomes" id="UP000182961"/>
    </source>
</evidence>
<keyword evidence="1" id="KW-0732">Signal</keyword>
<dbReference type="SUPFAM" id="SSF49363">
    <property type="entry name" value="Purple acid phosphatase, N-terminal domain"/>
    <property type="match status" value="1"/>
</dbReference>
<dbReference type="PANTHER" id="PTHR22953:SF153">
    <property type="entry name" value="PURPLE ACID PHOSPHATASE"/>
    <property type="match status" value="1"/>
</dbReference>
<dbReference type="RefSeq" id="WP_024982011.1">
    <property type="nucleotide sequence ID" value="NZ_CBCRUM010000016.1"/>
</dbReference>
<evidence type="ECO:0000259" key="2">
    <source>
        <dbReference type="Pfam" id="PF00149"/>
    </source>
</evidence>
<name>A0A1I4YAE5_9FLAO</name>